<dbReference type="InterPro" id="IPR022398">
    <property type="entry name" value="Peptidase_S8_His-AS"/>
</dbReference>
<dbReference type="PANTHER" id="PTHR43806">
    <property type="entry name" value="PEPTIDASE S8"/>
    <property type="match status" value="1"/>
</dbReference>
<keyword evidence="4 5" id="KW-0720">Serine protease</keyword>
<comment type="caution">
    <text evidence="8">The sequence shown here is derived from an EMBL/GenBank/DDBJ whole genome shotgun (WGS) entry which is preliminary data.</text>
</comment>
<dbReference type="Gene3D" id="3.40.50.200">
    <property type="entry name" value="Peptidase S8/S53 domain"/>
    <property type="match status" value="1"/>
</dbReference>
<name>A0A7C4BBA1_9CREN</name>
<dbReference type="PRINTS" id="PR00723">
    <property type="entry name" value="SUBTILISIN"/>
</dbReference>
<evidence type="ECO:0000259" key="7">
    <source>
        <dbReference type="Pfam" id="PF00082"/>
    </source>
</evidence>
<protein>
    <recommendedName>
        <fullName evidence="7">Peptidase S8/S53 domain-containing protein</fullName>
    </recommendedName>
</protein>
<evidence type="ECO:0000256" key="6">
    <source>
        <dbReference type="SAM" id="Phobius"/>
    </source>
</evidence>
<sequence>MCTKQYLYYQNKSFNTRTAYGEPMKKLLTWVILWALCFHALASVVPSHGLQASTALVKEIIVYFNAVEELGYVRSAGCEIENVFWNIKAALVLCPSGAEEALRSAGLYTAPNINVSISSTLASFRVLGPLNKVAQASGWYTNTSYAWSWAVSRVGADLVWRYFNTLGSGVTIALLDTGIDPTHPLIAGKLGGWIEFDRKGKPICSAPHDTYGHGTWVASVAVGGDGKSYVFGVAPSANVIVALVLPAGYGTAAQVLAGLDWALKPVDCMGNPINVGRVAVVSMSFGSSGNYSNVFLPAIAKLIQSGIVPVAAIGNDGPYTSSNPGNIWGVIGVGATDFDDDVAWFSSYEEVEWPEPPATWPFGGRYPKTYAKPDLVAPGVDVPGAWPGGLIAIGSGTSASTPIVAAVAGIVSKIIYERGLRGAELVSKVYSTLAESAEELSSTGAGRGLVNAFKAIAKALGYAVEELKMYTYPTSATPLSSVGLVVQGLREELQLSMHIAGVEVFRGGVSPENVVKVIVPPTHHKGNEVFAVGLKGDTVYYAKTLLYVNPVLLVRNANVSAGASLDVAVLGIGIGDLITLNLGGNIMCLDTSNLRGGYEVSIVTPYAASGWYDLVLYDFSNPTITLSTQLYITTPEPVREVSVEVKYGMLPLLVRVGERYVSGVEGYIDVYSPLNISLYELAIEGVVKGSARVRVVNVSTLASGVLRVWIKPELLNATEAEVVALLKLYVNNTFVSYPVVLGIVAQKPADGEVAVSEELKGAIRDLNESVSKLGSKSEELSKSLDRLRDLVSSVNSSVEELEIRTSGELREVNSKLREVSSRVQLLSYIAVASLSLSIVTAILTLTQTRKRGAQPLS</sequence>
<dbReference type="AlphaFoldDB" id="A0A7C4BBA1"/>
<dbReference type="InterPro" id="IPR000209">
    <property type="entry name" value="Peptidase_S8/S53_dom"/>
</dbReference>
<dbReference type="GO" id="GO:0004252">
    <property type="term" value="F:serine-type endopeptidase activity"/>
    <property type="evidence" value="ECO:0007669"/>
    <property type="project" value="InterPro"/>
</dbReference>
<dbReference type="InterPro" id="IPR023827">
    <property type="entry name" value="Peptidase_S8_Asp-AS"/>
</dbReference>
<evidence type="ECO:0000256" key="2">
    <source>
        <dbReference type="ARBA" id="ARBA00022670"/>
    </source>
</evidence>
<keyword evidence="6" id="KW-0472">Membrane</keyword>
<keyword evidence="6" id="KW-1133">Transmembrane helix</keyword>
<dbReference type="PROSITE" id="PS00136">
    <property type="entry name" value="SUBTILASE_ASP"/>
    <property type="match status" value="1"/>
</dbReference>
<dbReference type="SUPFAM" id="SSF52743">
    <property type="entry name" value="Subtilisin-like"/>
    <property type="match status" value="1"/>
</dbReference>
<evidence type="ECO:0000313" key="8">
    <source>
        <dbReference type="EMBL" id="HGI87193.1"/>
    </source>
</evidence>
<dbReference type="InterPro" id="IPR023828">
    <property type="entry name" value="Peptidase_S8_Ser-AS"/>
</dbReference>
<keyword evidence="3 5" id="KW-0378">Hydrolase</keyword>
<dbReference type="PROSITE" id="PS00137">
    <property type="entry name" value="SUBTILASE_HIS"/>
    <property type="match status" value="1"/>
</dbReference>
<dbReference type="InterPro" id="IPR050131">
    <property type="entry name" value="Peptidase_S8_subtilisin-like"/>
</dbReference>
<dbReference type="InterPro" id="IPR036852">
    <property type="entry name" value="Peptidase_S8/S53_dom_sf"/>
</dbReference>
<dbReference type="InterPro" id="IPR015500">
    <property type="entry name" value="Peptidase_S8_subtilisin-rel"/>
</dbReference>
<dbReference type="EMBL" id="DTFF01000018">
    <property type="protein sequence ID" value="HGI87193.1"/>
    <property type="molecule type" value="Genomic_DNA"/>
</dbReference>
<dbReference type="PANTHER" id="PTHR43806:SF11">
    <property type="entry name" value="CEREVISIN-RELATED"/>
    <property type="match status" value="1"/>
</dbReference>
<organism evidence="8">
    <name type="scientific">Ignisphaera aggregans</name>
    <dbReference type="NCBI Taxonomy" id="334771"/>
    <lineage>
        <taxon>Archaea</taxon>
        <taxon>Thermoproteota</taxon>
        <taxon>Thermoprotei</taxon>
        <taxon>Desulfurococcales</taxon>
        <taxon>Desulfurococcaceae</taxon>
        <taxon>Ignisphaera</taxon>
    </lineage>
</organism>
<dbReference type="PROSITE" id="PS51892">
    <property type="entry name" value="SUBTILASE"/>
    <property type="match status" value="1"/>
</dbReference>
<evidence type="ECO:0000256" key="1">
    <source>
        <dbReference type="ARBA" id="ARBA00011073"/>
    </source>
</evidence>
<evidence type="ECO:0000256" key="3">
    <source>
        <dbReference type="ARBA" id="ARBA00022801"/>
    </source>
</evidence>
<accession>A0A7C4BBA1</accession>
<evidence type="ECO:0000256" key="4">
    <source>
        <dbReference type="ARBA" id="ARBA00022825"/>
    </source>
</evidence>
<dbReference type="GO" id="GO:0006508">
    <property type="term" value="P:proteolysis"/>
    <property type="evidence" value="ECO:0007669"/>
    <property type="project" value="UniProtKB-KW"/>
</dbReference>
<feature type="transmembrane region" description="Helical" evidence="6">
    <location>
        <begin position="825"/>
        <end position="845"/>
    </location>
</feature>
<comment type="similarity">
    <text evidence="1 5">Belongs to the peptidase S8 family.</text>
</comment>
<evidence type="ECO:0000256" key="5">
    <source>
        <dbReference type="RuleBase" id="RU003355"/>
    </source>
</evidence>
<gene>
    <name evidence="8" type="ORF">ENV14_02175</name>
</gene>
<dbReference type="PROSITE" id="PS00138">
    <property type="entry name" value="SUBTILASE_SER"/>
    <property type="match status" value="1"/>
</dbReference>
<keyword evidence="6" id="KW-0812">Transmembrane</keyword>
<dbReference type="Pfam" id="PF00082">
    <property type="entry name" value="Peptidase_S8"/>
    <property type="match status" value="1"/>
</dbReference>
<proteinExistence type="inferred from homology"/>
<feature type="domain" description="Peptidase S8/S53" evidence="7">
    <location>
        <begin position="167"/>
        <end position="413"/>
    </location>
</feature>
<reference evidence="8" key="1">
    <citation type="journal article" date="2020" name="mSystems">
        <title>Genome- and Community-Level Interaction Insights into Carbon Utilization and Element Cycling Functions of Hydrothermarchaeota in Hydrothermal Sediment.</title>
        <authorList>
            <person name="Zhou Z."/>
            <person name="Liu Y."/>
            <person name="Xu W."/>
            <person name="Pan J."/>
            <person name="Luo Z.H."/>
            <person name="Li M."/>
        </authorList>
    </citation>
    <scope>NUCLEOTIDE SEQUENCE [LARGE SCALE GENOMIC DNA]</scope>
    <source>
        <strain evidence="8">SpSt-732</strain>
    </source>
</reference>
<keyword evidence="2 5" id="KW-0645">Protease</keyword>